<evidence type="ECO:0000313" key="2">
    <source>
        <dbReference type="EMBL" id="QSR25522.1"/>
    </source>
</evidence>
<evidence type="ECO:0000256" key="1">
    <source>
        <dbReference type="SAM" id="MobiDB-lite"/>
    </source>
</evidence>
<gene>
    <name evidence="2" type="ORF">CFH99_07780</name>
</gene>
<dbReference type="Proteomes" id="UP000662818">
    <property type="component" value="Chromosome"/>
</dbReference>
<reference evidence="2 3" key="1">
    <citation type="submission" date="2017-06" db="EMBL/GenBank/DDBJ databases">
        <title>Complete Genome Sequence of the Soil Carbazole-Degrading Bacterium Nocardioides aromaticivorans IC177.</title>
        <authorList>
            <person name="Vejarano F."/>
            <person name="Suzuki-Minakuchi C."/>
            <person name="Ohtsubo Y."/>
            <person name="Tsuda M."/>
            <person name="Okada K."/>
            <person name="Nojiri H."/>
        </authorList>
    </citation>
    <scope>NUCLEOTIDE SEQUENCE [LARGE SCALE GENOMIC DNA]</scope>
    <source>
        <strain evidence="2 3">IC177</strain>
    </source>
</reference>
<dbReference type="RefSeq" id="WP_207009730.1">
    <property type="nucleotide sequence ID" value="NZ_CP022295.1"/>
</dbReference>
<evidence type="ECO:0000313" key="3">
    <source>
        <dbReference type="Proteomes" id="UP000662818"/>
    </source>
</evidence>
<feature type="compositionally biased region" description="Basic and acidic residues" evidence="1">
    <location>
        <begin position="9"/>
        <end position="22"/>
    </location>
</feature>
<proteinExistence type="predicted"/>
<organism evidence="2 3">
    <name type="scientific">Nocardioides aromaticivorans</name>
    <dbReference type="NCBI Taxonomy" id="200618"/>
    <lineage>
        <taxon>Bacteria</taxon>
        <taxon>Bacillati</taxon>
        <taxon>Actinomycetota</taxon>
        <taxon>Actinomycetes</taxon>
        <taxon>Propionibacteriales</taxon>
        <taxon>Nocardioidaceae</taxon>
        <taxon>Nocardioides</taxon>
    </lineage>
</organism>
<feature type="compositionally biased region" description="Polar residues" evidence="1">
    <location>
        <begin position="63"/>
        <end position="72"/>
    </location>
</feature>
<protein>
    <submittedName>
        <fullName evidence="2">Uncharacterized protein</fullName>
    </submittedName>
</protein>
<sequence length="81" mass="8735">MPKNATPDEFGRLRVRDEDTGHELSINAPSLPHGNYTVLDERASDPISGEALPAVHGTPKSPVETTTNSGRQAENKEKQNG</sequence>
<name>A0ABX7PID7_9ACTN</name>
<accession>A0ABX7PID7</accession>
<keyword evidence="3" id="KW-1185">Reference proteome</keyword>
<dbReference type="EMBL" id="CP022295">
    <property type="protein sequence ID" value="QSR25522.1"/>
    <property type="molecule type" value="Genomic_DNA"/>
</dbReference>
<feature type="region of interest" description="Disordered" evidence="1">
    <location>
        <begin position="1"/>
        <end position="81"/>
    </location>
</feature>